<sequence length="221" mass="24978">MSGDYEISQTAFENDILLANIEFHSNKFDILDFNGLHHQIKQVTFESDKIKELPSLSKLVELDKININFCNGSVSILSNFVSNSNLFIYIYDNIESINETAFAHAGIQQIKYCGNRKIQGNFLEKAKKVDVIQTSKNYSSSKFGGLKITQKVNNCPALPNPDYDPSKEKTKKIIIIVCVPIVCLIAAGILIVIFRQLSNKRRQRTIDERLILEKAISDDFG</sequence>
<name>A2EHF8_TRIV3</name>
<dbReference type="EMBL" id="DS113389">
    <property type="protein sequence ID" value="EAY07936.1"/>
    <property type="molecule type" value="Genomic_DNA"/>
</dbReference>
<dbReference type="Proteomes" id="UP000001542">
    <property type="component" value="Unassembled WGS sequence"/>
</dbReference>
<keyword evidence="1" id="KW-1133">Transmembrane helix</keyword>
<evidence type="ECO:0000313" key="3">
    <source>
        <dbReference type="Proteomes" id="UP000001542"/>
    </source>
</evidence>
<dbReference type="KEGG" id="tva:4765832"/>
<dbReference type="AlphaFoldDB" id="A2EHF8"/>
<feature type="transmembrane region" description="Helical" evidence="1">
    <location>
        <begin position="173"/>
        <end position="194"/>
    </location>
</feature>
<dbReference type="InParanoid" id="A2EHF8"/>
<reference evidence="2" key="1">
    <citation type="submission" date="2006-10" db="EMBL/GenBank/DDBJ databases">
        <authorList>
            <person name="Amadeo P."/>
            <person name="Zhao Q."/>
            <person name="Wortman J."/>
            <person name="Fraser-Liggett C."/>
            <person name="Carlton J."/>
        </authorList>
    </citation>
    <scope>NUCLEOTIDE SEQUENCE</scope>
    <source>
        <strain evidence="2">G3</strain>
    </source>
</reference>
<reference evidence="2" key="2">
    <citation type="journal article" date="2007" name="Science">
        <title>Draft genome sequence of the sexually transmitted pathogen Trichomonas vaginalis.</title>
        <authorList>
            <person name="Carlton J.M."/>
            <person name="Hirt R.P."/>
            <person name="Silva J.C."/>
            <person name="Delcher A.L."/>
            <person name="Schatz M."/>
            <person name="Zhao Q."/>
            <person name="Wortman J.R."/>
            <person name="Bidwell S.L."/>
            <person name="Alsmark U.C.M."/>
            <person name="Besteiro S."/>
            <person name="Sicheritz-Ponten T."/>
            <person name="Noel C.J."/>
            <person name="Dacks J.B."/>
            <person name="Foster P.G."/>
            <person name="Simillion C."/>
            <person name="Van de Peer Y."/>
            <person name="Miranda-Saavedra D."/>
            <person name="Barton G.J."/>
            <person name="Westrop G.D."/>
            <person name="Mueller S."/>
            <person name="Dessi D."/>
            <person name="Fiori P.L."/>
            <person name="Ren Q."/>
            <person name="Paulsen I."/>
            <person name="Zhang H."/>
            <person name="Bastida-Corcuera F.D."/>
            <person name="Simoes-Barbosa A."/>
            <person name="Brown M.T."/>
            <person name="Hayes R.D."/>
            <person name="Mukherjee M."/>
            <person name="Okumura C.Y."/>
            <person name="Schneider R."/>
            <person name="Smith A.J."/>
            <person name="Vanacova S."/>
            <person name="Villalvazo M."/>
            <person name="Haas B.J."/>
            <person name="Pertea M."/>
            <person name="Feldblyum T.V."/>
            <person name="Utterback T.R."/>
            <person name="Shu C.L."/>
            <person name="Osoegawa K."/>
            <person name="de Jong P.J."/>
            <person name="Hrdy I."/>
            <person name="Horvathova L."/>
            <person name="Zubacova Z."/>
            <person name="Dolezal P."/>
            <person name="Malik S.B."/>
            <person name="Logsdon J.M. Jr."/>
            <person name="Henze K."/>
            <person name="Gupta A."/>
            <person name="Wang C.C."/>
            <person name="Dunne R.L."/>
            <person name="Upcroft J.A."/>
            <person name="Upcroft P."/>
            <person name="White O."/>
            <person name="Salzberg S.L."/>
            <person name="Tang P."/>
            <person name="Chiu C.-H."/>
            <person name="Lee Y.-S."/>
            <person name="Embley T.M."/>
            <person name="Coombs G.H."/>
            <person name="Mottram J.C."/>
            <person name="Tachezy J."/>
            <person name="Fraser-Liggett C.M."/>
            <person name="Johnson P.J."/>
        </authorList>
    </citation>
    <scope>NUCLEOTIDE SEQUENCE [LARGE SCALE GENOMIC DNA]</scope>
    <source>
        <strain evidence="2">G3</strain>
    </source>
</reference>
<dbReference type="VEuPathDB" id="TrichDB:TVAG_282780"/>
<keyword evidence="1" id="KW-0472">Membrane</keyword>
<dbReference type="RefSeq" id="XP_001320159.1">
    <property type="nucleotide sequence ID" value="XM_001320124.1"/>
</dbReference>
<organism evidence="2 3">
    <name type="scientific">Trichomonas vaginalis (strain ATCC PRA-98 / G3)</name>
    <dbReference type="NCBI Taxonomy" id="412133"/>
    <lineage>
        <taxon>Eukaryota</taxon>
        <taxon>Metamonada</taxon>
        <taxon>Parabasalia</taxon>
        <taxon>Trichomonadida</taxon>
        <taxon>Trichomonadidae</taxon>
        <taxon>Trichomonas</taxon>
    </lineage>
</organism>
<evidence type="ECO:0000256" key="1">
    <source>
        <dbReference type="SAM" id="Phobius"/>
    </source>
</evidence>
<keyword evidence="1" id="KW-0812">Transmembrane</keyword>
<proteinExistence type="predicted"/>
<dbReference type="VEuPathDB" id="TrichDB:TVAGG3_0350420"/>
<gene>
    <name evidence="2" type="ORF">TVAG_064840</name>
</gene>
<evidence type="ECO:0000313" key="2">
    <source>
        <dbReference type="EMBL" id="EAY07936.1"/>
    </source>
</evidence>
<protein>
    <submittedName>
        <fullName evidence="2">Surface antigen BspA-like</fullName>
    </submittedName>
</protein>
<accession>A2EHF8</accession>
<keyword evidence="3" id="KW-1185">Reference proteome</keyword>